<name>A0A810QHY1_9FIRM</name>
<evidence type="ECO:0000256" key="1">
    <source>
        <dbReference type="ARBA" id="ARBA00008898"/>
    </source>
</evidence>
<dbReference type="RefSeq" id="WP_213543376.1">
    <property type="nucleotide sequence ID" value="NZ_AP023420.1"/>
</dbReference>
<feature type="domain" description="Flavin reductase like" evidence="3">
    <location>
        <begin position="8"/>
        <end position="153"/>
    </location>
</feature>
<dbReference type="PANTHER" id="PTHR30466:SF11">
    <property type="entry name" value="FLAVIN-DEPENDENT MONOOXYGENASE, REDUCTASE SUBUNIT HSAB"/>
    <property type="match status" value="1"/>
</dbReference>
<dbReference type="InterPro" id="IPR002563">
    <property type="entry name" value="Flavin_Rdtase-like_dom"/>
</dbReference>
<dbReference type="Gene3D" id="2.30.110.10">
    <property type="entry name" value="Electron Transport, Fmn-binding Protein, Chain A"/>
    <property type="match status" value="1"/>
</dbReference>
<dbReference type="EMBL" id="AP023420">
    <property type="protein sequence ID" value="BCK85091.1"/>
    <property type="molecule type" value="Genomic_DNA"/>
</dbReference>
<evidence type="ECO:0000259" key="3">
    <source>
        <dbReference type="SMART" id="SM00903"/>
    </source>
</evidence>
<reference evidence="4" key="1">
    <citation type="submission" date="2020-09" db="EMBL/GenBank/DDBJ databases">
        <title>New species isolated from human feces.</title>
        <authorList>
            <person name="Kitahara M."/>
            <person name="Shigeno Y."/>
            <person name="Shime M."/>
            <person name="Matsumoto Y."/>
            <person name="Nakamura S."/>
            <person name="Motooka D."/>
            <person name="Fukuoka S."/>
            <person name="Nishikawa H."/>
            <person name="Benno Y."/>
        </authorList>
    </citation>
    <scope>NUCLEOTIDE SEQUENCE</scope>
    <source>
        <strain evidence="4">MM59</strain>
    </source>
</reference>
<comment type="similarity">
    <text evidence="1">Belongs to the non-flavoprotein flavin reductase family.</text>
</comment>
<protein>
    <recommendedName>
        <fullName evidence="3">Flavin reductase like domain-containing protein</fullName>
    </recommendedName>
</protein>
<keyword evidence="5" id="KW-1185">Reference proteome</keyword>
<evidence type="ECO:0000313" key="4">
    <source>
        <dbReference type="EMBL" id="BCK85091.1"/>
    </source>
</evidence>
<dbReference type="InterPro" id="IPR050268">
    <property type="entry name" value="NADH-dep_flavin_reductase"/>
</dbReference>
<dbReference type="Proteomes" id="UP000679848">
    <property type="component" value="Chromosome"/>
</dbReference>
<proteinExistence type="inferred from homology"/>
<organism evidence="4 5">
    <name type="scientific">Pusillibacter faecalis</name>
    <dbReference type="NCBI Taxonomy" id="2714358"/>
    <lineage>
        <taxon>Bacteria</taxon>
        <taxon>Bacillati</taxon>
        <taxon>Bacillota</taxon>
        <taxon>Clostridia</taxon>
        <taxon>Eubacteriales</taxon>
        <taxon>Oscillospiraceae</taxon>
        <taxon>Pusillibacter</taxon>
    </lineage>
</organism>
<dbReference type="AlphaFoldDB" id="A0A810QHY1"/>
<dbReference type="KEGG" id="pfaa:MM59RIKEN_24100"/>
<dbReference type="PANTHER" id="PTHR30466">
    <property type="entry name" value="FLAVIN REDUCTASE"/>
    <property type="match status" value="1"/>
</dbReference>
<dbReference type="SUPFAM" id="SSF50475">
    <property type="entry name" value="FMN-binding split barrel"/>
    <property type="match status" value="1"/>
</dbReference>
<evidence type="ECO:0000313" key="5">
    <source>
        <dbReference type="Proteomes" id="UP000679848"/>
    </source>
</evidence>
<dbReference type="SMART" id="SM00903">
    <property type="entry name" value="Flavin_Reduct"/>
    <property type="match status" value="1"/>
</dbReference>
<accession>A0A810QHY1</accession>
<keyword evidence="2" id="KW-0560">Oxidoreductase</keyword>
<dbReference type="GO" id="GO:0010181">
    <property type="term" value="F:FMN binding"/>
    <property type="evidence" value="ECO:0007669"/>
    <property type="project" value="InterPro"/>
</dbReference>
<gene>
    <name evidence="4" type="ORF">MM59RIKEN_24100</name>
</gene>
<sequence length="155" mass="16861">MKEILKCMDKIPQGVFLVGAKKGEGYNLMTAAFVTQVSFNPASIAVSVANNHYTAELIREQERFSLSVLAEGQEAEAKACGFESGRKTDKSKRVQTHLMAPGLPVLDGAAAAMVCRVRQVVKYEDHTVFFAEIEAAEETEAKPLPYVSGDYFPAG</sequence>
<dbReference type="Pfam" id="PF01613">
    <property type="entry name" value="Flavin_Reduct"/>
    <property type="match status" value="1"/>
</dbReference>
<evidence type="ECO:0000256" key="2">
    <source>
        <dbReference type="ARBA" id="ARBA00023002"/>
    </source>
</evidence>
<dbReference type="InterPro" id="IPR012349">
    <property type="entry name" value="Split_barrel_FMN-bd"/>
</dbReference>
<dbReference type="GO" id="GO:0042602">
    <property type="term" value="F:riboflavin reductase (NADPH) activity"/>
    <property type="evidence" value="ECO:0007669"/>
    <property type="project" value="TreeGrafter"/>
</dbReference>